<dbReference type="EMBL" id="CM027680">
    <property type="protein sequence ID" value="KAG0548159.1"/>
    <property type="molecule type" value="Genomic_DNA"/>
</dbReference>
<reference evidence="1" key="2">
    <citation type="submission" date="2020-10" db="EMBL/GenBank/DDBJ databases">
        <authorList>
            <person name="Cooper E.A."/>
            <person name="Brenton Z.W."/>
            <person name="Flinn B.S."/>
            <person name="Jenkins J."/>
            <person name="Shu S."/>
            <person name="Flowers D."/>
            <person name="Luo F."/>
            <person name="Wang Y."/>
            <person name="Xia P."/>
            <person name="Barry K."/>
            <person name="Daum C."/>
            <person name="Lipzen A."/>
            <person name="Yoshinaga Y."/>
            <person name="Schmutz J."/>
            <person name="Saski C."/>
            <person name="Vermerris W."/>
            <person name="Kresovich S."/>
        </authorList>
    </citation>
    <scope>NUCLEOTIDE SEQUENCE</scope>
</reference>
<evidence type="ECO:0000313" key="2">
    <source>
        <dbReference type="Proteomes" id="UP000807115"/>
    </source>
</evidence>
<name>A0A921RX54_SORBI</name>
<proteinExistence type="predicted"/>
<sequence>MQTSFERMFMLPQMIAAHLFHERHVHLLRQQGIGASCGALISTLLTWDYQIHVPCTSEKKCGPSLNTLVAAKANHAEFLCLVRSCYGSDPFLYSAPAFLLC</sequence>
<evidence type="ECO:0000313" key="1">
    <source>
        <dbReference type="EMBL" id="KAG0548159.1"/>
    </source>
</evidence>
<organism evidence="1 2">
    <name type="scientific">Sorghum bicolor</name>
    <name type="common">Sorghum</name>
    <name type="synonym">Sorghum vulgare</name>
    <dbReference type="NCBI Taxonomy" id="4558"/>
    <lineage>
        <taxon>Eukaryota</taxon>
        <taxon>Viridiplantae</taxon>
        <taxon>Streptophyta</taxon>
        <taxon>Embryophyta</taxon>
        <taxon>Tracheophyta</taxon>
        <taxon>Spermatophyta</taxon>
        <taxon>Magnoliopsida</taxon>
        <taxon>Liliopsida</taxon>
        <taxon>Poales</taxon>
        <taxon>Poaceae</taxon>
        <taxon>PACMAD clade</taxon>
        <taxon>Panicoideae</taxon>
        <taxon>Andropogonodae</taxon>
        <taxon>Andropogoneae</taxon>
        <taxon>Sorghinae</taxon>
        <taxon>Sorghum</taxon>
    </lineage>
</organism>
<dbReference type="Proteomes" id="UP000807115">
    <property type="component" value="Chromosome 1"/>
</dbReference>
<reference evidence="1" key="1">
    <citation type="journal article" date="2019" name="BMC Genomics">
        <title>A new reference genome for Sorghum bicolor reveals high levels of sequence similarity between sweet and grain genotypes: implications for the genetics of sugar metabolism.</title>
        <authorList>
            <person name="Cooper E.A."/>
            <person name="Brenton Z.W."/>
            <person name="Flinn B.S."/>
            <person name="Jenkins J."/>
            <person name="Shu S."/>
            <person name="Flowers D."/>
            <person name="Luo F."/>
            <person name="Wang Y."/>
            <person name="Xia P."/>
            <person name="Barry K."/>
            <person name="Daum C."/>
            <person name="Lipzen A."/>
            <person name="Yoshinaga Y."/>
            <person name="Schmutz J."/>
            <person name="Saski C."/>
            <person name="Vermerris W."/>
            <person name="Kresovich S."/>
        </authorList>
    </citation>
    <scope>NUCLEOTIDE SEQUENCE</scope>
</reference>
<protein>
    <submittedName>
        <fullName evidence="1">Uncharacterized protein</fullName>
    </submittedName>
</protein>
<dbReference type="AlphaFoldDB" id="A0A921RX54"/>
<comment type="caution">
    <text evidence="1">The sequence shown here is derived from an EMBL/GenBank/DDBJ whole genome shotgun (WGS) entry which is preliminary data.</text>
</comment>
<gene>
    <name evidence="1" type="ORF">BDA96_01G142600</name>
</gene>
<accession>A0A921RX54</accession>